<evidence type="ECO:0000259" key="3">
    <source>
        <dbReference type="Pfam" id="PF00884"/>
    </source>
</evidence>
<keyword evidence="2" id="KW-0378">Hydrolase</keyword>
<dbReference type="PANTHER" id="PTHR45953:SF1">
    <property type="entry name" value="IDURONATE 2-SULFATASE"/>
    <property type="match status" value="1"/>
</dbReference>
<comment type="caution">
    <text evidence="4">The sequence shown here is derived from an EMBL/GenBank/DDBJ whole genome shotgun (WGS) entry which is preliminary data.</text>
</comment>
<dbReference type="InterPro" id="IPR017850">
    <property type="entry name" value="Alkaline_phosphatase_core_sf"/>
</dbReference>
<dbReference type="Proteomes" id="UP001223079">
    <property type="component" value="Unassembled WGS sequence"/>
</dbReference>
<evidence type="ECO:0000256" key="1">
    <source>
        <dbReference type="ARBA" id="ARBA00022723"/>
    </source>
</evidence>
<feature type="domain" description="Sulfatase N-terminal" evidence="3">
    <location>
        <begin position="6"/>
        <end position="352"/>
    </location>
</feature>
<evidence type="ECO:0000256" key="2">
    <source>
        <dbReference type="ARBA" id="ARBA00022801"/>
    </source>
</evidence>
<dbReference type="RefSeq" id="WP_307121787.1">
    <property type="nucleotide sequence ID" value="NZ_JAUSTM010000009.1"/>
</dbReference>
<reference evidence="4 5" key="1">
    <citation type="submission" date="2023-07" db="EMBL/GenBank/DDBJ databases">
        <title>Genomic Encyclopedia of Type Strains, Phase IV (KMG-IV): sequencing the most valuable type-strain genomes for metagenomic binning, comparative biology and taxonomic classification.</title>
        <authorList>
            <person name="Goeker M."/>
        </authorList>
    </citation>
    <scope>NUCLEOTIDE SEQUENCE [LARGE SCALE GENOMIC DNA]</scope>
    <source>
        <strain evidence="4 5">DSM 105143</strain>
    </source>
</reference>
<dbReference type="EMBL" id="JAUSTM010000009">
    <property type="protein sequence ID" value="MDQ0222596.1"/>
    <property type="molecule type" value="Genomic_DNA"/>
</dbReference>
<dbReference type="Pfam" id="PF00884">
    <property type="entry name" value="Sulfatase"/>
    <property type="match status" value="1"/>
</dbReference>
<name>A0ABT9YRH0_9STRE</name>
<keyword evidence="1" id="KW-0479">Metal-binding</keyword>
<organism evidence="4 5">
    <name type="scientific">Streptococcus moroccensis</name>
    <dbReference type="NCBI Taxonomy" id="1451356"/>
    <lineage>
        <taxon>Bacteria</taxon>
        <taxon>Bacillati</taxon>
        <taxon>Bacillota</taxon>
        <taxon>Bacilli</taxon>
        <taxon>Lactobacillales</taxon>
        <taxon>Streptococcaceae</taxon>
        <taxon>Streptococcus</taxon>
    </lineage>
</organism>
<dbReference type="PANTHER" id="PTHR45953">
    <property type="entry name" value="IDURONATE 2-SULFATASE"/>
    <property type="match status" value="1"/>
</dbReference>
<dbReference type="InterPro" id="IPR000917">
    <property type="entry name" value="Sulfatase_N"/>
</dbReference>
<accession>A0ABT9YRH0</accession>
<proteinExistence type="predicted"/>
<dbReference type="SUPFAM" id="SSF53649">
    <property type="entry name" value="Alkaline phosphatase-like"/>
    <property type="match status" value="1"/>
</dbReference>
<dbReference type="Gene3D" id="3.40.720.10">
    <property type="entry name" value="Alkaline Phosphatase, subunit A"/>
    <property type="match status" value="1"/>
</dbReference>
<protein>
    <submittedName>
        <fullName evidence="4">Arylsulfatase A-like enzyme</fullName>
    </submittedName>
</protein>
<dbReference type="CDD" id="cd16150">
    <property type="entry name" value="sulfatase_like"/>
    <property type="match status" value="1"/>
</dbReference>
<gene>
    <name evidence="4" type="ORF">J2S23_001148</name>
</gene>
<evidence type="ECO:0000313" key="5">
    <source>
        <dbReference type="Proteomes" id="UP001223079"/>
    </source>
</evidence>
<keyword evidence="5" id="KW-1185">Reference proteome</keyword>
<sequence length="534" mass="61337">MTSKKPNIIILNPDEMRLDTLSHMGNEASYTPFLDDFALNEGVSFSNAFCQNPVCVPSRCSFLTGLYPHTRGHRTMSHLLQENETSLFKELKDAGYYVWMNGRNDLLAGQVPGLIESHADEIYYGKNKDVSHTETSPYVEEINAKMEKVAADPYTHYELLETELHSSDTSDTDAAIERILNPIDADKPLCLFIGWMNPHVPYVTSEKYRRLIDDTKLTKRALLEESTGKSLMIHAINKWAGLDYMTEEEWTEIRATYLAQCAYIDEQFNRICDALKEAGEYDNSAIFFLSDHGDFAGDFGLPEKAQNTFEHSLVNVPLLIKPPKTEDVDQGVSESLVELIDFYATVMDYAGVEPSEDHFGKSLRPIIEERSKTVRDYVFSEGGRNPYETQASEWLESDNTERNRKNAYWPKKRAQSDPESHEKGTMIFDGRYKYIKRASGLDEFYDLKEDPQELHNRIADPDLKEYILALQMEMLDWYQKTADAIPRQKDRRFSNQRVWDMVSTICPPDKEEKVREMIASGLPLAQIMTFCKTT</sequence>
<evidence type="ECO:0000313" key="4">
    <source>
        <dbReference type="EMBL" id="MDQ0222596.1"/>
    </source>
</evidence>